<accession>A0A9E7EZP5</accession>
<dbReference type="AlphaFoldDB" id="A0A9E7EZP5"/>
<dbReference type="EMBL" id="CP097504">
    <property type="protein sequence ID" value="URD86021.1"/>
    <property type="molecule type" value="Genomic_DNA"/>
</dbReference>
<evidence type="ECO:0000256" key="1">
    <source>
        <dbReference type="SAM" id="MobiDB-lite"/>
    </source>
</evidence>
<proteinExistence type="predicted"/>
<dbReference type="EMBL" id="CP097510">
    <property type="protein sequence ID" value="URE22592.1"/>
    <property type="molecule type" value="Genomic_DNA"/>
</dbReference>
<feature type="region of interest" description="Disordered" evidence="1">
    <location>
        <begin position="185"/>
        <end position="208"/>
    </location>
</feature>
<dbReference type="Proteomes" id="UP001055439">
    <property type="component" value="Chromosome 8"/>
</dbReference>
<evidence type="ECO:0000313" key="2">
    <source>
        <dbReference type="EMBL" id="URD86021.1"/>
    </source>
</evidence>
<feature type="compositionally biased region" description="Acidic residues" evidence="1">
    <location>
        <begin position="57"/>
        <end position="66"/>
    </location>
</feature>
<dbReference type="Proteomes" id="UP001055439">
    <property type="component" value="Chromosome 2"/>
</dbReference>
<gene>
    <name evidence="2" type="ORF">MUK42_30099</name>
    <name evidence="3" type="ORF">MUK42_34597</name>
</gene>
<reference evidence="2" key="1">
    <citation type="submission" date="2022-05" db="EMBL/GenBank/DDBJ databases">
        <title>The Musa troglodytarum L. genome provides insights into the mechanism of non-climacteric behaviour and enrichment of carotenoids.</title>
        <authorList>
            <person name="Wang J."/>
        </authorList>
    </citation>
    <scope>NUCLEOTIDE SEQUENCE</scope>
    <source>
        <tissue evidence="2">Leaf</tissue>
    </source>
</reference>
<evidence type="ECO:0000313" key="3">
    <source>
        <dbReference type="EMBL" id="URE22592.1"/>
    </source>
</evidence>
<name>A0A9E7EZP5_9LILI</name>
<feature type="region of interest" description="Disordered" evidence="1">
    <location>
        <begin position="57"/>
        <end position="76"/>
    </location>
</feature>
<evidence type="ECO:0000313" key="4">
    <source>
        <dbReference type="Proteomes" id="UP001055439"/>
    </source>
</evidence>
<sequence>MPLSLSGPGCGCHTGGDRHLPVGAGSLTGPVRLFPWRSASPEVADREGHAIMCIWGDEGDDDDDDDMMRRKRKQKATKSVASGLTLPCLSLRPHTHPPPSFRCLRLSGSAHADISAPSSGFRGALSFNPQNVTTLPGVARSASLSPSLKLSSVGSISLSGILQEESDPSLYKLEYNVLRMRDRRRGQRGGAVDGEAIRTGGAAGGSEQEHGVVHVPWGLDHLHPHPLLLLDSRPLRLQLHPGDGMDRR</sequence>
<protein>
    <submittedName>
        <fullName evidence="2">Uncharacterized protein</fullName>
    </submittedName>
</protein>
<organism evidence="2 4">
    <name type="scientific">Musa troglodytarum</name>
    <name type="common">fe'i banana</name>
    <dbReference type="NCBI Taxonomy" id="320322"/>
    <lineage>
        <taxon>Eukaryota</taxon>
        <taxon>Viridiplantae</taxon>
        <taxon>Streptophyta</taxon>
        <taxon>Embryophyta</taxon>
        <taxon>Tracheophyta</taxon>
        <taxon>Spermatophyta</taxon>
        <taxon>Magnoliopsida</taxon>
        <taxon>Liliopsida</taxon>
        <taxon>Zingiberales</taxon>
        <taxon>Musaceae</taxon>
        <taxon>Musa</taxon>
    </lineage>
</organism>
<keyword evidence="4" id="KW-1185">Reference proteome</keyword>